<dbReference type="EMBL" id="MT144993">
    <property type="protein sequence ID" value="QJI02347.1"/>
    <property type="molecule type" value="Genomic_DNA"/>
</dbReference>
<evidence type="ECO:0000313" key="2">
    <source>
        <dbReference type="EMBL" id="QJI02347.1"/>
    </source>
</evidence>
<name>A0A6M3LI97_9ZZZZ</name>
<dbReference type="AlphaFoldDB" id="A0A6M3LI97"/>
<accession>A0A6M3LI97</accession>
<gene>
    <name evidence="1" type="ORF">MM415B04549_0003</name>
    <name evidence="2" type="ORF">TM448B03125_0015</name>
</gene>
<protein>
    <submittedName>
        <fullName evidence="1">Uncharacterized protein</fullName>
    </submittedName>
</protein>
<organism evidence="1">
    <name type="scientific">viral metagenome</name>
    <dbReference type="NCBI Taxonomy" id="1070528"/>
    <lineage>
        <taxon>unclassified sequences</taxon>
        <taxon>metagenomes</taxon>
        <taxon>organismal metagenomes</taxon>
    </lineage>
</organism>
<sequence>MEGDAMTENKPLLVLNEIPKGFEMNNHDNISVWGCEYNEEPVFDPSRCDGYYKGLCRYMPKKDSFFRCNAVELKIYNPTMHELKEKK</sequence>
<dbReference type="EMBL" id="MT143082">
    <property type="protein sequence ID" value="QJA92615.1"/>
    <property type="molecule type" value="Genomic_DNA"/>
</dbReference>
<proteinExistence type="predicted"/>
<reference evidence="1" key="1">
    <citation type="submission" date="2020-03" db="EMBL/GenBank/DDBJ databases">
        <title>The deep terrestrial virosphere.</title>
        <authorList>
            <person name="Holmfeldt K."/>
            <person name="Nilsson E."/>
            <person name="Simone D."/>
            <person name="Lopez-Fernandez M."/>
            <person name="Wu X."/>
            <person name="de Brujin I."/>
            <person name="Lundin D."/>
            <person name="Andersson A."/>
            <person name="Bertilsson S."/>
            <person name="Dopson M."/>
        </authorList>
    </citation>
    <scope>NUCLEOTIDE SEQUENCE</scope>
    <source>
        <strain evidence="1">MM415B04549</strain>
        <strain evidence="2">TM448B03125</strain>
    </source>
</reference>
<evidence type="ECO:0000313" key="1">
    <source>
        <dbReference type="EMBL" id="QJA92615.1"/>
    </source>
</evidence>